<reference evidence="2" key="2">
    <citation type="submission" date="2021-04" db="EMBL/GenBank/DDBJ databases">
        <authorList>
            <person name="Gilroy R."/>
        </authorList>
    </citation>
    <scope>NUCLEOTIDE SEQUENCE</scope>
    <source>
        <strain evidence="2">ChiHecec2B26-12326</strain>
    </source>
</reference>
<comment type="caution">
    <text evidence="2">The sequence shown here is derived from an EMBL/GenBank/DDBJ whole genome shotgun (WGS) entry which is preliminary data.</text>
</comment>
<dbReference type="Pfam" id="PF16118">
    <property type="entry name" value="DUF4834"/>
    <property type="match status" value="1"/>
</dbReference>
<dbReference type="InterPro" id="IPR032272">
    <property type="entry name" value="DUF4834"/>
</dbReference>
<dbReference type="Proteomes" id="UP000823847">
    <property type="component" value="Unassembled WGS sequence"/>
</dbReference>
<proteinExistence type="predicted"/>
<evidence type="ECO:0000313" key="3">
    <source>
        <dbReference type="Proteomes" id="UP000823847"/>
    </source>
</evidence>
<evidence type="ECO:0000256" key="1">
    <source>
        <dbReference type="SAM" id="MobiDB-lite"/>
    </source>
</evidence>
<evidence type="ECO:0000313" key="2">
    <source>
        <dbReference type="EMBL" id="HIX86905.1"/>
    </source>
</evidence>
<feature type="region of interest" description="Disordered" evidence="1">
    <location>
        <begin position="41"/>
        <end position="73"/>
    </location>
</feature>
<sequence length="89" mass="10212">MFKFLFAIFFIFLLLVFLLGFSLFRTLKNLFFGGGASVRGANGQHRQATQSSGHRSATTVNAEPRQGQNRRRKIFTEEDGEYVDYEEVK</sequence>
<organism evidence="2 3">
    <name type="scientific">Candidatus Parabacteroides intestinigallinarum</name>
    <dbReference type="NCBI Taxonomy" id="2838722"/>
    <lineage>
        <taxon>Bacteria</taxon>
        <taxon>Pseudomonadati</taxon>
        <taxon>Bacteroidota</taxon>
        <taxon>Bacteroidia</taxon>
        <taxon>Bacteroidales</taxon>
        <taxon>Tannerellaceae</taxon>
        <taxon>Parabacteroides</taxon>
    </lineage>
</organism>
<dbReference type="AlphaFoldDB" id="A0A9D2BQQ0"/>
<reference evidence="2" key="1">
    <citation type="journal article" date="2021" name="PeerJ">
        <title>Extensive microbial diversity within the chicken gut microbiome revealed by metagenomics and culture.</title>
        <authorList>
            <person name="Gilroy R."/>
            <person name="Ravi A."/>
            <person name="Getino M."/>
            <person name="Pursley I."/>
            <person name="Horton D.L."/>
            <person name="Alikhan N.F."/>
            <person name="Baker D."/>
            <person name="Gharbi K."/>
            <person name="Hall N."/>
            <person name="Watson M."/>
            <person name="Adriaenssens E.M."/>
            <person name="Foster-Nyarko E."/>
            <person name="Jarju S."/>
            <person name="Secka A."/>
            <person name="Antonio M."/>
            <person name="Oren A."/>
            <person name="Chaudhuri R.R."/>
            <person name="La Ragione R."/>
            <person name="Hildebrand F."/>
            <person name="Pallen M.J."/>
        </authorList>
    </citation>
    <scope>NUCLEOTIDE SEQUENCE</scope>
    <source>
        <strain evidence="2">ChiHecec2B26-12326</strain>
    </source>
</reference>
<accession>A0A9D2BQQ0</accession>
<gene>
    <name evidence="2" type="ORF">H9848_09920</name>
</gene>
<protein>
    <submittedName>
        <fullName evidence="2">DUF4834 family protein</fullName>
    </submittedName>
</protein>
<feature type="compositionally biased region" description="Polar residues" evidence="1">
    <location>
        <begin position="44"/>
        <end position="61"/>
    </location>
</feature>
<dbReference type="EMBL" id="DXEN01000074">
    <property type="protein sequence ID" value="HIX86905.1"/>
    <property type="molecule type" value="Genomic_DNA"/>
</dbReference>
<name>A0A9D2BQQ0_9BACT</name>